<proteinExistence type="predicted"/>
<feature type="compositionally biased region" description="Pro residues" evidence="1">
    <location>
        <begin position="224"/>
        <end position="235"/>
    </location>
</feature>
<reference evidence="3" key="1">
    <citation type="submission" date="2016-04" db="EMBL/GenBank/DDBJ databases">
        <title>Cephalotus genome sequencing.</title>
        <authorList>
            <person name="Fukushima K."/>
            <person name="Hasebe M."/>
            <person name="Fang X."/>
        </authorList>
    </citation>
    <scope>NUCLEOTIDE SEQUENCE [LARGE SCALE GENOMIC DNA]</scope>
    <source>
        <strain evidence="3">cv. St1</strain>
    </source>
</reference>
<keyword evidence="3" id="KW-1185">Reference proteome</keyword>
<accession>A0A1Q3CJ30</accession>
<dbReference type="PANTHER" id="PTHR31286">
    <property type="entry name" value="GLYCINE-RICH CELL WALL STRUCTURAL PROTEIN 1.8-LIKE"/>
    <property type="match status" value="1"/>
</dbReference>
<comment type="caution">
    <text evidence="2">The sequence shown here is derived from an EMBL/GenBank/DDBJ whole genome shotgun (WGS) entry which is preliminary data.</text>
</comment>
<gene>
    <name evidence="2" type="ORF">CFOL_v3_23721</name>
</gene>
<protein>
    <submittedName>
        <fullName evidence="2">DUF4283 domain-containing protein</fullName>
    </submittedName>
</protein>
<dbReference type="OrthoDB" id="1001863at2759"/>
<dbReference type="AlphaFoldDB" id="A0A1Q3CJ30"/>
<feature type="region of interest" description="Disordered" evidence="1">
    <location>
        <begin position="216"/>
        <end position="265"/>
    </location>
</feature>
<organism evidence="2 3">
    <name type="scientific">Cephalotus follicularis</name>
    <name type="common">Albany pitcher plant</name>
    <dbReference type="NCBI Taxonomy" id="3775"/>
    <lineage>
        <taxon>Eukaryota</taxon>
        <taxon>Viridiplantae</taxon>
        <taxon>Streptophyta</taxon>
        <taxon>Embryophyta</taxon>
        <taxon>Tracheophyta</taxon>
        <taxon>Spermatophyta</taxon>
        <taxon>Magnoliopsida</taxon>
        <taxon>eudicotyledons</taxon>
        <taxon>Gunneridae</taxon>
        <taxon>Pentapetalae</taxon>
        <taxon>rosids</taxon>
        <taxon>fabids</taxon>
        <taxon>Oxalidales</taxon>
        <taxon>Cephalotaceae</taxon>
        <taxon>Cephalotus</taxon>
    </lineage>
</organism>
<dbReference type="PANTHER" id="PTHR31286:SF99">
    <property type="entry name" value="DUF4283 DOMAIN-CONTAINING PROTEIN"/>
    <property type="match status" value="1"/>
</dbReference>
<dbReference type="EMBL" id="BDDD01002149">
    <property type="protein sequence ID" value="GAV80260.1"/>
    <property type="molecule type" value="Genomic_DNA"/>
</dbReference>
<evidence type="ECO:0000313" key="2">
    <source>
        <dbReference type="EMBL" id="GAV80260.1"/>
    </source>
</evidence>
<evidence type="ECO:0000256" key="1">
    <source>
        <dbReference type="SAM" id="MobiDB-lite"/>
    </source>
</evidence>
<dbReference type="InterPro" id="IPR040256">
    <property type="entry name" value="At4g02000-like"/>
</dbReference>
<dbReference type="Proteomes" id="UP000187406">
    <property type="component" value="Unassembled WGS sequence"/>
</dbReference>
<evidence type="ECO:0000313" key="3">
    <source>
        <dbReference type="Proteomes" id="UP000187406"/>
    </source>
</evidence>
<sequence length="265" mass="28226">MLDHRTISIQLQDEDDLSLAWSRASRIFNGQRFLLLRWSPDYRSRDSSLAAVWLRLPGLPLPLHNPSFLKAIGDTLGRFLRADDNTIKFKHPRAPRICVEMDISAPLPPAFFVSCGALQVRQRLVVESRCLFCPHCLLQGHCSTTCRNRKGKRPSVAPQAAGSGMAVCGGLLHAGTSSTGPIIQPHSLLAAPSSSCPPGVCDNANVNPPTRAVTFLDPHSGQPPLVPPTSPPSPSLPLGQPVAASPGLAQSPPFLGPGQALVAPS</sequence>
<dbReference type="InParanoid" id="A0A1Q3CJ30"/>
<name>A0A1Q3CJ30_CEPFO</name>